<comment type="catalytic activity">
    <reaction evidence="1 12">
        <text>(2R,3S)-3-isopropylmalate = (2S)-2-isopropylmalate</text>
        <dbReference type="Rhea" id="RHEA:32287"/>
        <dbReference type="ChEBI" id="CHEBI:1178"/>
        <dbReference type="ChEBI" id="CHEBI:35121"/>
        <dbReference type="EC" id="4.2.1.33"/>
    </reaction>
</comment>
<dbReference type="UniPathway" id="UPA00048">
    <property type="reaction ID" value="UER00071"/>
</dbReference>
<keyword evidence="7 12" id="KW-0479">Metal-binding</keyword>
<comment type="cofactor">
    <cofactor evidence="12">
        <name>[4Fe-4S] cluster</name>
        <dbReference type="ChEBI" id="CHEBI:49883"/>
    </cofactor>
    <text evidence="12">Binds 1 [4Fe-4S] cluster per subunit.</text>
</comment>
<comment type="pathway">
    <text evidence="3 12">Amino-acid biosynthesis; L-leucine biosynthesis; L-leucine from 3-methyl-2-oxobutanoate: step 2/4.</text>
</comment>
<dbReference type="GO" id="GO:0046872">
    <property type="term" value="F:metal ion binding"/>
    <property type="evidence" value="ECO:0007669"/>
    <property type="project" value="UniProtKB-KW"/>
</dbReference>
<dbReference type="RefSeq" id="WP_193495921.1">
    <property type="nucleotide sequence ID" value="NZ_CP063169.1"/>
</dbReference>
<sequence length="493" mass="52674">MAGTLAEKVWQDHVVRKGSDGAPDLLYIDLHLVHEVTSPQAFEGLRLAGRKVRRPDLTLATEDHNTPTLDIDLPIADLTSRTQIDTLRKNAEEFGVRIHSLGDADQGIVHQVGPQLGLTMPGLTVVCGDSHTSTHGAFGALAFGIGTSEVEHVLATQTLPLAPFKTMAITVNGDLPPGATSKDIILAIIAKIGTGGGQGYVLEYRGEAIRKLSMEARMTVCNMSIEAGARAGMIAPDETTFDYLKGRPHAPEGADWDEAVEYWKTLRSDDDAVFDAEVVLEADDLEPFVTWGTNPGQGLPLSANVPVPEEIADENERVAAERAVEYMGLVPGTPLRDIAVDTVFIGSCTNGRIEDLRSVAKVLKGRSKADSVRVLVVPASARVRLQAEAEGLDEIFLDFGAEWRNAGCSMCLGMNPDQLAPGERSASTSNRNFEGRQGKGGRTHLVSPLVAAATAIRGTLSSLADLDLPEDVDLTSFDGTPLAPLDPRVPLQV</sequence>
<dbReference type="AlphaFoldDB" id="A0A7M1SQS6"/>
<dbReference type="UniPathway" id="UPA00946"/>
<dbReference type="PRINTS" id="PR00415">
    <property type="entry name" value="ACONITASE"/>
</dbReference>
<comment type="similarity">
    <text evidence="12">Belongs to the aconitase/IPM isomerase family. LeuC type 1 subfamily.</text>
</comment>
<dbReference type="PROSITE" id="PS00450">
    <property type="entry name" value="ACONITASE_1"/>
    <property type="match status" value="1"/>
</dbReference>
<evidence type="ECO:0000256" key="12">
    <source>
        <dbReference type="HAMAP-Rule" id="MF_01026"/>
    </source>
</evidence>
<dbReference type="InterPro" id="IPR004430">
    <property type="entry name" value="3-IsopropMal_deHydase_lsu"/>
</dbReference>
<comment type="subunit">
    <text evidence="12">Heterodimer of LeuC and LeuD.</text>
</comment>
<dbReference type="Proteomes" id="UP000593758">
    <property type="component" value="Chromosome"/>
</dbReference>
<name>A0A7M1SQS6_9MICO</name>
<keyword evidence="6 12" id="KW-0028">Amino-acid biosynthesis</keyword>
<dbReference type="CDD" id="cd01583">
    <property type="entry name" value="IPMI"/>
    <property type="match status" value="1"/>
</dbReference>
<dbReference type="GO" id="GO:0003861">
    <property type="term" value="F:3-isopropylmalate dehydratase activity"/>
    <property type="evidence" value="ECO:0007669"/>
    <property type="project" value="UniProtKB-UniRule"/>
</dbReference>
<evidence type="ECO:0000256" key="11">
    <source>
        <dbReference type="ARBA" id="ARBA00023304"/>
    </source>
</evidence>
<evidence type="ECO:0000256" key="6">
    <source>
        <dbReference type="ARBA" id="ARBA00022605"/>
    </source>
</evidence>
<dbReference type="PANTHER" id="PTHR43822">
    <property type="entry name" value="HOMOACONITASE, MITOCHONDRIAL-RELATED"/>
    <property type="match status" value="1"/>
</dbReference>
<dbReference type="PANTHER" id="PTHR43822:SF9">
    <property type="entry name" value="3-ISOPROPYLMALATE DEHYDRATASE"/>
    <property type="match status" value="1"/>
</dbReference>
<dbReference type="NCBIfam" id="NF004016">
    <property type="entry name" value="PRK05478.1"/>
    <property type="match status" value="1"/>
</dbReference>
<dbReference type="GO" id="GO:0051539">
    <property type="term" value="F:4 iron, 4 sulfur cluster binding"/>
    <property type="evidence" value="ECO:0007669"/>
    <property type="project" value="UniProtKB-KW"/>
</dbReference>
<evidence type="ECO:0000256" key="2">
    <source>
        <dbReference type="ARBA" id="ARBA00002695"/>
    </source>
</evidence>
<evidence type="ECO:0000313" key="15">
    <source>
        <dbReference type="EMBL" id="QOR69497.1"/>
    </source>
</evidence>
<evidence type="ECO:0000256" key="3">
    <source>
        <dbReference type="ARBA" id="ARBA00004729"/>
    </source>
</evidence>
<feature type="binding site" evidence="12">
    <location>
        <position position="411"/>
    </location>
    <ligand>
        <name>[4Fe-4S] cluster</name>
        <dbReference type="ChEBI" id="CHEBI:49883"/>
    </ligand>
</feature>
<evidence type="ECO:0000256" key="5">
    <source>
        <dbReference type="ARBA" id="ARBA00022485"/>
    </source>
</evidence>
<dbReference type="EC" id="4.2.1.33" evidence="12"/>
<protein>
    <recommendedName>
        <fullName evidence="12">3-isopropylmalate dehydratase large subunit</fullName>
        <ecNumber evidence="12">4.2.1.33</ecNumber>
    </recommendedName>
    <alternativeName>
        <fullName evidence="12">Alpha-IPM isomerase</fullName>
        <shortName evidence="12">IPMI</shortName>
    </alternativeName>
    <alternativeName>
        <fullName evidence="12">Isopropylmalate isomerase</fullName>
    </alternativeName>
</protein>
<dbReference type="NCBIfam" id="NF009116">
    <property type="entry name" value="PRK12466.1"/>
    <property type="match status" value="1"/>
</dbReference>
<evidence type="ECO:0000256" key="4">
    <source>
        <dbReference type="ARBA" id="ARBA00022430"/>
    </source>
</evidence>
<evidence type="ECO:0000256" key="7">
    <source>
        <dbReference type="ARBA" id="ARBA00022723"/>
    </source>
</evidence>
<evidence type="ECO:0000256" key="9">
    <source>
        <dbReference type="ARBA" id="ARBA00023014"/>
    </source>
</evidence>
<dbReference type="FunFam" id="3.30.499.10:FF:000007">
    <property type="entry name" value="3-isopropylmalate dehydratase large subunit"/>
    <property type="match status" value="1"/>
</dbReference>
<dbReference type="PROSITE" id="PS01244">
    <property type="entry name" value="ACONITASE_2"/>
    <property type="match status" value="1"/>
</dbReference>
<reference evidence="15 16" key="1">
    <citation type="submission" date="2020-10" db="EMBL/GenBank/DDBJ databases">
        <title>Haloactinobacterium sp. RN3S43, a bacterium isolated from saline soil.</title>
        <authorList>
            <person name="Sun J.-Q."/>
        </authorList>
    </citation>
    <scope>NUCLEOTIDE SEQUENCE [LARGE SCALE GENOMIC DNA]</scope>
    <source>
        <strain evidence="15 16">RN3S43</strain>
    </source>
</reference>
<dbReference type="KEGG" id="halt:IM660_12450"/>
<dbReference type="InterPro" id="IPR036008">
    <property type="entry name" value="Aconitase_4Fe-4S_dom"/>
</dbReference>
<dbReference type="Pfam" id="PF00330">
    <property type="entry name" value="Aconitase"/>
    <property type="match status" value="1"/>
</dbReference>
<dbReference type="HAMAP" id="MF_01026">
    <property type="entry name" value="LeuC_type1"/>
    <property type="match status" value="1"/>
</dbReference>
<dbReference type="InterPro" id="IPR015931">
    <property type="entry name" value="Acnase/IPM_dHydase_lsu_aba_1/3"/>
</dbReference>
<dbReference type="SUPFAM" id="SSF53732">
    <property type="entry name" value="Aconitase iron-sulfur domain"/>
    <property type="match status" value="1"/>
</dbReference>
<dbReference type="InterPro" id="IPR018136">
    <property type="entry name" value="Aconitase_4Fe-4S_BS"/>
</dbReference>
<dbReference type="GO" id="GO:0009098">
    <property type="term" value="P:L-leucine biosynthetic process"/>
    <property type="evidence" value="ECO:0007669"/>
    <property type="project" value="UniProtKB-UniRule"/>
</dbReference>
<dbReference type="InterPro" id="IPR033941">
    <property type="entry name" value="IPMI_cat"/>
</dbReference>
<dbReference type="InterPro" id="IPR001030">
    <property type="entry name" value="Acoase/IPM_deHydtase_lsu_aba"/>
</dbReference>
<keyword evidence="8 12" id="KW-0408">Iron</keyword>
<keyword evidence="16" id="KW-1185">Reference proteome</keyword>
<evidence type="ECO:0000256" key="1">
    <source>
        <dbReference type="ARBA" id="ARBA00000491"/>
    </source>
</evidence>
<proteinExistence type="inferred from homology"/>
<keyword evidence="9 12" id="KW-0411">Iron-sulfur</keyword>
<evidence type="ECO:0000259" key="14">
    <source>
        <dbReference type="Pfam" id="PF00330"/>
    </source>
</evidence>
<evidence type="ECO:0000313" key="16">
    <source>
        <dbReference type="Proteomes" id="UP000593758"/>
    </source>
</evidence>
<accession>A0A7M1SQS6</accession>
<dbReference type="InterPro" id="IPR050067">
    <property type="entry name" value="IPM_dehydratase_rel_enz"/>
</dbReference>
<dbReference type="EMBL" id="CP063169">
    <property type="protein sequence ID" value="QOR69497.1"/>
    <property type="molecule type" value="Genomic_DNA"/>
</dbReference>
<evidence type="ECO:0000256" key="8">
    <source>
        <dbReference type="ARBA" id="ARBA00023004"/>
    </source>
</evidence>
<keyword evidence="10 12" id="KW-0456">Lyase</keyword>
<comment type="function">
    <text evidence="2 12">Catalyzes the isomerization between 2-isopropylmalate and 3-isopropylmalate, via the formation of 2-isopropylmaleate.</text>
</comment>
<dbReference type="Gene3D" id="3.30.499.10">
    <property type="entry name" value="Aconitase, domain 3"/>
    <property type="match status" value="2"/>
</dbReference>
<keyword evidence="4 12" id="KW-0432">Leucine biosynthesis</keyword>
<evidence type="ECO:0000256" key="13">
    <source>
        <dbReference type="SAM" id="MobiDB-lite"/>
    </source>
</evidence>
<gene>
    <name evidence="12 15" type="primary">leuC</name>
    <name evidence="15" type="ORF">IM660_12450</name>
</gene>
<keyword evidence="11 12" id="KW-0100">Branched-chain amino acid biosynthesis</keyword>
<dbReference type="NCBIfam" id="TIGR00170">
    <property type="entry name" value="leuC"/>
    <property type="match status" value="1"/>
</dbReference>
<keyword evidence="5 12" id="KW-0004">4Fe-4S</keyword>
<feature type="binding site" evidence="12">
    <location>
        <position position="348"/>
    </location>
    <ligand>
        <name>[4Fe-4S] cluster</name>
        <dbReference type="ChEBI" id="CHEBI:49883"/>
    </ligand>
</feature>
<evidence type="ECO:0000256" key="10">
    <source>
        <dbReference type="ARBA" id="ARBA00023239"/>
    </source>
</evidence>
<feature type="binding site" evidence="12">
    <location>
        <position position="408"/>
    </location>
    <ligand>
        <name>[4Fe-4S] cluster</name>
        <dbReference type="ChEBI" id="CHEBI:49883"/>
    </ligand>
</feature>
<organism evidence="15 16">
    <name type="scientific">Ruania alkalisoli</name>
    <dbReference type="NCBI Taxonomy" id="2779775"/>
    <lineage>
        <taxon>Bacteria</taxon>
        <taxon>Bacillati</taxon>
        <taxon>Actinomycetota</taxon>
        <taxon>Actinomycetes</taxon>
        <taxon>Micrococcales</taxon>
        <taxon>Ruaniaceae</taxon>
        <taxon>Ruania</taxon>
    </lineage>
</organism>
<feature type="domain" description="Aconitase/3-isopropylmalate dehydratase large subunit alpha/beta/alpha" evidence="14">
    <location>
        <begin position="7"/>
        <end position="458"/>
    </location>
</feature>
<feature type="region of interest" description="Disordered" evidence="13">
    <location>
        <begin position="419"/>
        <end position="441"/>
    </location>
</feature>